<organism evidence="3 4">
    <name type="scientific">Durusdinium trenchii</name>
    <dbReference type="NCBI Taxonomy" id="1381693"/>
    <lineage>
        <taxon>Eukaryota</taxon>
        <taxon>Sar</taxon>
        <taxon>Alveolata</taxon>
        <taxon>Dinophyceae</taxon>
        <taxon>Suessiales</taxon>
        <taxon>Symbiodiniaceae</taxon>
        <taxon>Durusdinium</taxon>
    </lineage>
</organism>
<dbReference type="PANTHER" id="PTHR47936">
    <property type="entry name" value="PPR_LONG DOMAIN-CONTAINING PROTEIN"/>
    <property type="match status" value="1"/>
</dbReference>
<dbReference type="InterPro" id="IPR011990">
    <property type="entry name" value="TPR-like_helical_dom_sf"/>
</dbReference>
<proteinExistence type="predicted"/>
<protein>
    <submittedName>
        <fullName evidence="3">Mitochondrial</fullName>
    </submittedName>
</protein>
<name>A0ABP0LIP1_9DINO</name>
<dbReference type="PROSITE" id="PS51375">
    <property type="entry name" value="PPR"/>
    <property type="match status" value="1"/>
</dbReference>
<evidence type="ECO:0000313" key="4">
    <source>
        <dbReference type="Proteomes" id="UP001642464"/>
    </source>
</evidence>
<gene>
    <name evidence="3" type="ORF">SCF082_LOCUS22667</name>
</gene>
<dbReference type="EMBL" id="CAXAMM010016302">
    <property type="protein sequence ID" value="CAK9038567.1"/>
    <property type="molecule type" value="Genomic_DNA"/>
</dbReference>
<dbReference type="Proteomes" id="UP001642464">
    <property type="component" value="Unassembled WGS sequence"/>
</dbReference>
<evidence type="ECO:0000256" key="2">
    <source>
        <dbReference type="PROSITE-ProRule" id="PRU00708"/>
    </source>
</evidence>
<sequence>MLSDMERNGVPPDTITYNAAIMALSLNKRWKEAVELIAEMWAAKIFPDVISYTSAISACPLAPSLPA</sequence>
<keyword evidence="1" id="KW-0677">Repeat</keyword>
<comment type="caution">
    <text evidence="3">The sequence shown here is derived from an EMBL/GenBank/DDBJ whole genome shotgun (WGS) entry which is preliminary data.</text>
</comment>
<keyword evidence="4" id="KW-1185">Reference proteome</keyword>
<dbReference type="Gene3D" id="1.25.40.10">
    <property type="entry name" value="Tetratricopeptide repeat domain"/>
    <property type="match status" value="1"/>
</dbReference>
<evidence type="ECO:0000313" key="3">
    <source>
        <dbReference type="EMBL" id="CAK9038567.1"/>
    </source>
</evidence>
<dbReference type="InterPro" id="IPR002885">
    <property type="entry name" value="PPR_rpt"/>
</dbReference>
<evidence type="ECO:0000256" key="1">
    <source>
        <dbReference type="ARBA" id="ARBA00022737"/>
    </source>
</evidence>
<feature type="repeat" description="PPR" evidence="2">
    <location>
        <begin position="13"/>
        <end position="47"/>
    </location>
</feature>
<dbReference type="NCBIfam" id="TIGR00756">
    <property type="entry name" value="PPR"/>
    <property type="match status" value="1"/>
</dbReference>
<dbReference type="Pfam" id="PF13041">
    <property type="entry name" value="PPR_2"/>
    <property type="match status" value="1"/>
</dbReference>
<accession>A0ABP0LIP1</accession>
<reference evidence="3 4" key="1">
    <citation type="submission" date="2024-02" db="EMBL/GenBank/DDBJ databases">
        <authorList>
            <person name="Chen Y."/>
            <person name="Shah S."/>
            <person name="Dougan E. K."/>
            <person name="Thang M."/>
            <person name="Chan C."/>
        </authorList>
    </citation>
    <scope>NUCLEOTIDE SEQUENCE [LARGE SCALE GENOMIC DNA]</scope>
</reference>
<dbReference type="PANTHER" id="PTHR47936:SF1">
    <property type="entry name" value="PENTATRICOPEPTIDE REPEAT-CONTAINING PROTEIN GUN1, CHLOROPLASTIC"/>
    <property type="match status" value="1"/>
</dbReference>